<evidence type="ECO:0000256" key="8">
    <source>
        <dbReference type="ARBA" id="ARBA00022792"/>
    </source>
</evidence>
<keyword evidence="7 17" id="KW-0812">Transmembrane</keyword>
<dbReference type="EC" id="7.1.1.2" evidence="3 17"/>
<evidence type="ECO:0000256" key="9">
    <source>
        <dbReference type="ARBA" id="ARBA00022967"/>
    </source>
</evidence>
<dbReference type="InterPro" id="IPR003917">
    <property type="entry name" value="NADH_UbQ_OxRdtase_chain2"/>
</dbReference>
<dbReference type="InterPro" id="IPR050175">
    <property type="entry name" value="Complex_I_Subunit_2"/>
</dbReference>
<evidence type="ECO:0000256" key="14">
    <source>
        <dbReference type="ARBA" id="ARBA00023128"/>
    </source>
</evidence>
<evidence type="ECO:0000256" key="5">
    <source>
        <dbReference type="ARBA" id="ARBA00022448"/>
    </source>
</evidence>
<dbReference type="GO" id="GO:0008137">
    <property type="term" value="F:NADH dehydrogenase (ubiquinone) activity"/>
    <property type="evidence" value="ECO:0007669"/>
    <property type="project" value="UniProtKB-EC"/>
</dbReference>
<evidence type="ECO:0000256" key="15">
    <source>
        <dbReference type="ARBA" id="ARBA00023136"/>
    </source>
</evidence>
<dbReference type="Pfam" id="PF06444">
    <property type="entry name" value="NADH_dehy_S2_C"/>
    <property type="match status" value="1"/>
</dbReference>
<dbReference type="InterPro" id="IPR010933">
    <property type="entry name" value="NADH_DH_su2_C"/>
</dbReference>
<dbReference type="GO" id="GO:0005743">
    <property type="term" value="C:mitochondrial inner membrane"/>
    <property type="evidence" value="ECO:0007669"/>
    <property type="project" value="UniProtKB-SubCell"/>
</dbReference>
<evidence type="ECO:0000256" key="6">
    <source>
        <dbReference type="ARBA" id="ARBA00022660"/>
    </source>
</evidence>
<evidence type="ECO:0000256" key="12">
    <source>
        <dbReference type="ARBA" id="ARBA00023027"/>
    </source>
</evidence>
<feature type="transmembrane region" description="Helical" evidence="17">
    <location>
        <begin position="273"/>
        <end position="294"/>
    </location>
</feature>
<evidence type="ECO:0000256" key="17">
    <source>
        <dbReference type="RuleBase" id="RU003403"/>
    </source>
</evidence>
<feature type="domain" description="NADH:quinone oxidoreductase/Mrp antiporter transmembrane" evidence="18">
    <location>
        <begin position="23"/>
        <end position="286"/>
    </location>
</feature>
<comment type="subcellular location">
    <subcellularLocation>
        <location evidence="1 17">Mitochondrion inner membrane</location>
        <topology evidence="1 17">Multi-pass membrane protein</topology>
    </subcellularLocation>
</comment>
<feature type="transmembrane region" description="Helical" evidence="17">
    <location>
        <begin position="56"/>
        <end position="76"/>
    </location>
</feature>
<feature type="transmembrane region" description="Helical" evidence="17">
    <location>
        <begin position="26"/>
        <end position="44"/>
    </location>
</feature>
<evidence type="ECO:0000256" key="11">
    <source>
        <dbReference type="ARBA" id="ARBA00022989"/>
    </source>
</evidence>
<keyword evidence="13 17" id="KW-0830">Ubiquinone</keyword>
<feature type="domain" description="NADH dehydrogenase subunit 2 C-terminal" evidence="19">
    <location>
        <begin position="290"/>
        <end position="342"/>
    </location>
</feature>
<feature type="transmembrane region" description="Helical" evidence="17">
    <location>
        <begin position="190"/>
        <end position="219"/>
    </location>
</feature>
<geneLocation type="mitochondrion" evidence="20"/>
<keyword evidence="11 17" id="KW-1133">Transmembrane helix</keyword>
<evidence type="ECO:0000256" key="3">
    <source>
        <dbReference type="ARBA" id="ARBA00012944"/>
    </source>
</evidence>
<dbReference type="InterPro" id="IPR001750">
    <property type="entry name" value="ND/Mrp_TM"/>
</dbReference>
<evidence type="ECO:0000256" key="10">
    <source>
        <dbReference type="ARBA" id="ARBA00022982"/>
    </source>
</evidence>
<evidence type="ECO:0000259" key="19">
    <source>
        <dbReference type="Pfam" id="PF06444"/>
    </source>
</evidence>
<dbReference type="GO" id="GO:0006120">
    <property type="term" value="P:mitochondrial electron transport, NADH to ubiquinone"/>
    <property type="evidence" value="ECO:0007669"/>
    <property type="project" value="InterPro"/>
</dbReference>
<keyword evidence="15 17" id="KW-0472">Membrane</keyword>
<comment type="function">
    <text evidence="17">Core subunit of the mitochondrial membrane respiratory chain NADH dehydrogenase (Complex I) which catalyzes electron transfer from NADH through the respiratory chain, using ubiquinone as an electron acceptor. Essential for the catalytic activity and assembly of complex I.</text>
</comment>
<keyword evidence="5" id="KW-0813">Transport</keyword>
<evidence type="ECO:0000259" key="18">
    <source>
        <dbReference type="Pfam" id="PF00361"/>
    </source>
</evidence>
<keyword evidence="9 17" id="KW-1278">Translocase</keyword>
<keyword evidence="6 17" id="KW-0679">Respiratory chain</keyword>
<sequence>MSPLVWALLISTLSTGSIIVMSSHHWLFAWIGLEMNTLSILPIIMKHHHPRATEAATKYFLIQATAAGLILLSGALNAWQSGYWLITQPMHPIPTTMLTAALILKLGLAPVHAWFPEVLQGSTMNTALIISTWQKLAPLTFLYLTFNALSMTLLLFIGLLSAALGGLMGLNQTQTRKIMAFSSIAHMGWLLTAIVTGLNIATTVLLTYLLMTTTVFLVLNATSTKSLTDLTTAWPHSPTLQAMVTLTLMSLAGLPPLTGFLPKLLILKELVMMDLIPLSMALIFASLPSLYFYIRMMYLTAMTTPPSTTNNKHQWRLKLKPMKAMLLSALSIALLYIAPLLYTL</sequence>
<keyword evidence="14 17" id="KW-0496">Mitochondrion</keyword>
<comment type="similarity">
    <text evidence="2 17">Belongs to the complex I subunit 2 family.</text>
</comment>
<reference evidence="20" key="1">
    <citation type="submission" date="2010-05" db="EMBL/GenBank/DDBJ databases">
        <title>Phylogenetic Relationships among Species in the Gekkonid Lizard Genus Asaccus.</title>
        <authorList>
            <person name="Papenfuss T.J."/>
            <person name="Jackman T.R."/>
            <person name="Bauer A.M."/>
            <person name="Stuart B.L."/>
            <person name="Robinson M.D."/>
            <person name="Anderson S.C."/>
            <person name="Parham J.F."/>
        </authorList>
    </citation>
    <scope>NUCLEOTIDE SEQUENCE</scope>
</reference>
<evidence type="ECO:0000313" key="20">
    <source>
        <dbReference type="EMBL" id="ADN30015.1"/>
    </source>
</evidence>
<dbReference type="PANTHER" id="PTHR46552:SF1">
    <property type="entry name" value="NADH-UBIQUINONE OXIDOREDUCTASE CHAIN 2"/>
    <property type="match status" value="1"/>
</dbReference>
<feature type="transmembrane region" description="Helical" evidence="17">
    <location>
        <begin position="152"/>
        <end position="170"/>
    </location>
</feature>
<feature type="transmembrane region" description="Helical" evidence="17">
    <location>
        <begin position="96"/>
        <end position="115"/>
    </location>
</feature>
<gene>
    <name evidence="20" type="primary">ND2</name>
</gene>
<comment type="catalytic activity">
    <reaction evidence="16 17">
        <text>a ubiquinone + NADH + 5 H(+)(in) = a ubiquinol + NAD(+) + 4 H(+)(out)</text>
        <dbReference type="Rhea" id="RHEA:29091"/>
        <dbReference type="Rhea" id="RHEA-COMP:9565"/>
        <dbReference type="Rhea" id="RHEA-COMP:9566"/>
        <dbReference type="ChEBI" id="CHEBI:15378"/>
        <dbReference type="ChEBI" id="CHEBI:16389"/>
        <dbReference type="ChEBI" id="CHEBI:17976"/>
        <dbReference type="ChEBI" id="CHEBI:57540"/>
        <dbReference type="ChEBI" id="CHEBI:57945"/>
        <dbReference type="EC" id="7.1.1.2"/>
    </reaction>
</comment>
<proteinExistence type="inferred from homology"/>
<evidence type="ECO:0000256" key="7">
    <source>
        <dbReference type="ARBA" id="ARBA00022692"/>
    </source>
</evidence>
<feature type="transmembrane region" description="Helical" evidence="17">
    <location>
        <begin position="324"/>
        <end position="342"/>
    </location>
</feature>
<evidence type="ECO:0000256" key="16">
    <source>
        <dbReference type="ARBA" id="ARBA00049551"/>
    </source>
</evidence>
<feature type="transmembrane region" description="Helical" evidence="17">
    <location>
        <begin position="239"/>
        <end position="261"/>
    </location>
</feature>
<evidence type="ECO:0000256" key="2">
    <source>
        <dbReference type="ARBA" id="ARBA00007012"/>
    </source>
</evidence>
<dbReference type="PRINTS" id="PR01436">
    <property type="entry name" value="NADHDHGNASE2"/>
</dbReference>
<evidence type="ECO:0000256" key="1">
    <source>
        <dbReference type="ARBA" id="ARBA00004448"/>
    </source>
</evidence>
<evidence type="ECO:0000256" key="13">
    <source>
        <dbReference type="ARBA" id="ARBA00023075"/>
    </source>
</evidence>
<keyword evidence="12 17" id="KW-0520">NAD</keyword>
<name>E2FZ46_9SAUR</name>
<keyword evidence="8 17" id="KW-0999">Mitochondrion inner membrane</keyword>
<accession>E2FZ46</accession>
<keyword evidence="10 17" id="KW-0249">Electron transport</keyword>
<dbReference type="Pfam" id="PF00361">
    <property type="entry name" value="Proton_antipo_M"/>
    <property type="match status" value="1"/>
</dbReference>
<organism evidence="20">
    <name type="scientific">Asaccus gallagheri</name>
    <name type="common">Gallagher's gecko</name>
    <dbReference type="NCBI Taxonomy" id="886393"/>
    <lineage>
        <taxon>Eukaryota</taxon>
        <taxon>Metazoa</taxon>
        <taxon>Chordata</taxon>
        <taxon>Craniata</taxon>
        <taxon>Vertebrata</taxon>
        <taxon>Euteleostomi</taxon>
        <taxon>Lepidosauria</taxon>
        <taxon>Squamata</taxon>
        <taxon>Bifurcata</taxon>
        <taxon>Gekkota</taxon>
        <taxon>Phyllodactylidae</taxon>
        <taxon>Asaccus</taxon>
    </lineage>
</organism>
<dbReference type="PANTHER" id="PTHR46552">
    <property type="entry name" value="NADH-UBIQUINONE OXIDOREDUCTASE CHAIN 2"/>
    <property type="match status" value="1"/>
</dbReference>
<protein>
    <recommendedName>
        <fullName evidence="4 17">NADH-ubiquinone oxidoreductase chain 2</fullName>
        <ecNumber evidence="3 17">7.1.1.2</ecNumber>
    </recommendedName>
</protein>
<dbReference type="AlphaFoldDB" id="E2FZ46"/>
<dbReference type="EMBL" id="HM212528">
    <property type="protein sequence ID" value="ADN30015.1"/>
    <property type="molecule type" value="Genomic_DNA"/>
</dbReference>
<evidence type="ECO:0000256" key="4">
    <source>
        <dbReference type="ARBA" id="ARBA00021008"/>
    </source>
</evidence>